<dbReference type="Proteomes" id="UP000183376">
    <property type="component" value="Chromosome I"/>
</dbReference>
<reference evidence="1 2" key="1">
    <citation type="submission" date="2016-10" db="EMBL/GenBank/DDBJ databases">
        <authorList>
            <person name="de Groot N.N."/>
        </authorList>
    </citation>
    <scope>NUCLEOTIDE SEQUENCE [LARGE SCALE GENOMIC DNA]</scope>
    <source>
        <strain evidence="1 2">DSM 44149</strain>
    </source>
</reference>
<sequence length="104" mass="11291">MFLFLRPLLLIGAAVAGFIVLSNMGAAPKPPELTGGAQRCDFKVTADLLNVRTGPSTQHPVAAKLRRDALTPGTVELDNGFRKIGNERWVADQYLSPDKLNTCR</sequence>
<dbReference type="eggNOG" id="ENOG5031JAZ">
    <property type="taxonomic scope" value="Bacteria"/>
</dbReference>
<accession>A0A1H0B666</accession>
<gene>
    <name evidence="1" type="ORF">SAMN04489726_6499</name>
</gene>
<dbReference type="STRING" id="211114.SAMN04489726_6499"/>
<dbReference type="RefSeq" id="WP_030426952.1">
    <property type="nucleotide sequence ID" value="NZ_JOEF01000001.1"/>
</dbReference>
<evidence type="ECO:0000313" key="2">
    <source>
        <dbReference type="Proteomes" id="UP000183376"/>
    </source>
</evidence>
<dbReference type="Gene3D" id="2.30.30.40">
    <property type="entry name" value="SH3 Domains"/>
    <property type="match status" value="1"/>
</dbReference>
<evidence type="ECO:0000313" key="1">
    <source>
        <dbReference type="EMBL" id="SDN41157.1"/>
    </source>
</evidence>
<keyword evidence="2" id="KW-1185">Reference proteome</keyword>
<protein>
    <recommendedName>
        <fullName evidence="3">SH3 domain-containing protein</fullName>
    </recommendedName>
</protein>
<organism evidence="1 2">
    <name type="scientific">Allokutzneria albata</name>
    <name type="common">Kibdelosporangium albatum</name>
    <dbReference type="NCBI Taxonomy" id="211114"/>
    <lineage>
        <taxon>Bacteria</taxon>
        <taxon>Bacillati</taxon>
        <taxon>Actinomycetota</taxon>
        <taxon>Actinomycetes</taxon>
        <taxon>Pseudonocardiales</taxon>
        <taxon>Pseudonocardiaceae</taxon>
        <taxon>Allokutzneria</taxon>
    </lineage>
</organism>
<dbReference type="AlphaFoldDB" id="A0A1H0B666"/>
<dbReference type="OrthoDB" id="3574655at2"/>
<name>A0A1H0B666_ALLAB</name>
<dbReference type="EMBL" id="LT629701">
    <property type="protein sequence ID" value="SDN41157.1"/>
    <property type="molecule type" value="Genomic_DNA"/>
</dbReference>
<evidence type="ECO:0008006" key="3">
    <source>
        <dbReference type="Google" id="ProtNLM"/>
    </source>
</evidence>
<proteinExistence type="predicted"/>